<dbReference type="EC" id="4.1.2.4" evidence="3 7"/>
<evidence type="ECO:0000256" key="6">
    <source>
        <dbReference type="ARBA" id="ARBA00048791"/>
    </source>
</evidence>
<evidence type="ECO:0000313" key="9">
    <source>
        <dbReference type="Proteomes" id="UP000184111"/>
    </source>
</evidence>
<dbReference type="EMBL" id="FRBI01000001">
    <property type="protein sequence ID" value="SHK66436.1"/>
    <property type="molecule type" value="Genomic_DNA"/>
</dbReference>
<dbReference type="InterPro" id="IPR013785">
    <property type="entry name" value="Aldolase_TIM"/>
</dbReference>
<accession>A0A1M6UB82</accession>
<dbReference type="Pfam" id="PF01791">
    <property type="entry name" value="DeoC"/>
    <property type="match status" value="1"/>
</dbReference>
<dbReference type="InterPro" id="IPR002915">
    <property type="entry name" value="DeoC/FbaB/LacD_aldolase"/>
</dbReference>
<dbReference type="FunFam" id="3.20.20.70:FF:000106">
    <property type="entry name" value="Deoxyribose-phosphate aldolase"/>
    <property type="match status" value="1"/>
</dbReference>
<dbReference type="STRING" id="310782.SAMN05216499_101307"/>
<dbReference type="GO" id="GO:0005737">
    <property type="term" value="C:cytoplasm"/>
    <property type="evidence" value="ECO:0007669"/>
    <property type="project" value="InterPro"/>
</dbReference>
<name>A0A1M6UB82_9ACTN</name>
<comment type="similarity">
    <text evidence="2">Belongs to the DeoC/FbaB aldolase family. DeoC type 2 subfamily.</text>
</comment>
<evidence type="ECO:0000256" key="5">
    <source>
        <dbReference type="ARBA" id="ARBA00023270"/>
    </source>
</evidence>
<dbReference type="PANTHER" id="PTHR10889">
    <property type="entry name" value="DEOXYRIBOSE-PHOSPHATE ALDOLASE"/>
    <property type="match status" value="1"/>
</dbReference>
<evidence type="ECO:0000256" key="2">
    <source>
        <dbReference type="ARBA" id="ARBA00009473"/>
    </source>
</evidence>
<dbReference type="NCBIfam" id="TIGR00126">
    <property type="entry name" value="deoC"/>
    <property type="match status" value="1"/>
</dbReference>
<keyword evidence="5" id="KW-0704">Schiff base</keyword>
<sequence>MVYRYARRYAGLVTMSSVVPAYGPDAPGRLAGLADVTASDAALRRFLHGLPGVDAVGLEARAAGLGTRSIKTTAKAYAIDLAISMIDLTTLEGSDTPGKVRALCAKGRRPDPTDPGTPHVAAICVYPDMVAVAREALGEDSGISVASVATAFPAGRVARPVKLADTADAVAAGADEIDMVIDRGAFLSGRYMEVFEEIRAVKQACVRPGGPEGGTAAHLKVIFENGELSTYDNIRRCSWLAMLAGADFIKTSTGKVAVNATPPNTLLMLEAVRDFRDAVGVQVGVKPAGGIRTSKDAIKYLVMVNETLGDDWLSPDWFRFGASSLLNDLLMQRQKLSTGRYSGPDYVTVD</sequence>
<keyword evidence="9" id="KW-1185">Reference proteome</keyword>
<dbReference type="Proteomes" id="UP000184111">
    <property type="component" value="Unassembled WGS sequence"/>
</dbReference>
<dbReference type="SUPFAM" id="SSF51569">
    <property type="entry name" value="Aldolase"/>
    <property type="match status" value="1"/>
</dbReference>
<dbReference type="SMART" id="SM01133">
    <property type="entry name" value="DeoC"/>
    <property type="match status" value="1"/>
</dbReference>
<dbReference type="GO" id="GO:0004139">
    <property type="term" value="F:deoxyribose-phosphate aldolase activity"/>
    <property type="evidence" value="ECO:0007669"/>
    <property type="project" value="UniProtKB-UniRule"/>
</dbReference>
<evidence type="ECO:0000256" key="4">
    <source>
        <dbReference type="ARBA" id="ARBA00023239"/>
    </source>
</evidence>
<comment type="catalytic activity">
    <reaction evidence="6">
        <text>2-deoxy-D-ribose 5-phosphate = D-glyceraldehyde 3-phosphate + acetaldehyde</text>
        <dbReference type="Rhea" id="RHEA:12821"/>
        <dbReference type="ChEBI" id="CHEBI:15343"/>
        <dbReference type="ChEBI" id="CHEBI:59776"/>
        <dbReference type="ChEBI" id="CHEBI:62877"/>
        <dbReference type="EC" id="4.1.2.4"/>
    </reaction>
</comment>
<reference evidence="8 9" key="1">
    <citation type="submission" date="2016-11" db="EMBL/GenBank/DDBJ databases">
        <authorList>
            <person name="Jaros S."/>
            <person name="Januszkiewicz K."/>
            <person name="Wedrychowicz H."/>
        </authorList>
    </citation>
    <scope>NUCLEOTIDE SEQUENCE [LARGE SCALE GENOMIC DNA]</scope>
    <source>
        <strain evidence="8 9">CGMCC 4.2025</strain>
    </source>
</reference>
<dbReference type="InterPro" id="IPR011343">
    <property type="entry name" value="DeoC"/>
</dbReference>
<gene>
    <name evidence="8" type="ORF">SAMN05216499_101307</name>
</gene>
<keyword evidence="4" id="KW-0456">Lyase</keyword>
<dbReference type="GO" id="GO:0009264">
    <property type="term" value="P:deoxyribonucleotide catabolic process"/>
    <property type="evidence" value="ECO:0007669"/>
    <property type="project" value="UniProtKB-UniRule"/>
</dbReference>
<dbReference type="PANTHER" id="PTHR10889:SF3">
    <property type="entry name" value="DEOXYRIBOSE-PHOSPHATE ALDOLASE"/>
    <property type="match status" value="1"/>
</dbReference>
<dbReference type="CDD" id="cd00959">
    <property type="entry name" value="DeoC"/>
    <property type="match status" value="1"/>
</dbReference>
<evidence type="ECO:0000256" key="3">
    <source>
        <dbReference type="ARBA" id="ARBA00012515"/>
    </source>
</evidence>
<evidence type="ECO:0000313" key="8">
    <source>
        <dbReference type="EMBL" id="SHK66436.1"/>
    </source>
</evidence>
<protein>
    <recommendedName>
        <fullName evidence="3 7">Deoxyribose-phosphate aldolase</fullName>
        <ecNumber evidence="3 7">4.1.2.4</ecNumber>
    </recommendedName>
</protein>
<dbReference type="AlphaFoldDB" id="A0A1M6UB82"/>
<comment type="pathway">
    <text evidence="1">Carbohydrate degradation; 2-deoxy-D-ribose 1-phosphate degradation; D-glyceraldehyde 3-phosphate and acetaldehyde from 2-deoxy-alpha-D-ribose 1-phosphate: step 2/2.</text>
</comment>
<evidence type="ECO:0000256" key="1">
    <source>
        <dbReference type="ARBA" id="ARBA00004816"/>
    </source>
</evidence>
<organism evidence="8 9">
    <name type="scientific">Actinacidiphila paucisporea</name>
    <dbReference type="NCBI Taxonomy" id="310782"/>
    <lineage>
        <taxon>Bacteria</taxon>
        <taxon>Bacillati</taxon>
        <taxon>Actinomycetota</taxon>
        <taxon>Actinomycetes</taxon>
        <taxon>Kitasatosporales</taxon>
        <taxon>Streptomycetaceae</taxon>
        <taxon>Actinacidiphila</taxon>
    </lineage>
</organism>
<evidence type="ECO:0000256" key="7">
    <source>
        <dbReference type="NCBIfam" id="TIGR00126"/>
    </source>
</evidence>
<dbReference type="GO" id="GO:0016052">
    <property type="term" value="P:carbohydrate catabolic process"/>
    <property type="evidence" value="ECO:0007669"/>
    <property type="project" value="TreeGrafter"/>
</dbReference>
<proteinExistence type="inferred from homology"/>
<dbReference type="Gene3D" id="3.20.20.70">
    <property type="entry name" value="Aldolase class I"/>
    <property type="match status" value="1"/>
</dbReference>